<name>A0A9P5Q7A4_9AGAR</name>
<dbReference type="Proteomes" id="UP000772434">
    <property type="component" value="Unassembled WGS sequence"/>
</dbReference>
<accession>A0A9P5Q7A4</accession>
<feature type="region of interest" description="Disordered" evidence="1">
    <location>
        <begin position="119"/>
        <end position="142"/>
    </location>
</feature>
<dbReference type="EMBL" id="JADNRY010000009">
    <property type="protein sequence ID" value="KAF9075462.1"/>
    <property type="molecule type" value="Genomic_DNA"/>
</dbReference>
<comment type="caution">
    <text evidence="2">The sequence shown here is derived from an EMBL/GenBank/DDBJ whole genome shotgun (WGS) entry which is preliminary data.</text>
</comment>
<reference evidence="2" key="1">
    <citation type="submission" date="2020-11" db="EMBL/GenBank/DDBJ databases">
        <authorList>
            <consortium name="DOE Joint Genome Institute"/>
            <person name="Ahrendt S."/>
            <person name="Riley R."/>
            <person name="Andreopoulos W."/>
            <person name="Labutti K."/>
            <person name="Pangilinan J."/>
            <person name="Ruiz-Duenas F.J."/>
            <person name="Barrasa J.M."/>
            <person name="Sanchez-Garcia M."/>
            <person name="Camarero S."/>
            <person name="Miyauchi S."/>
            <person name="Serrano A."/>
            <person name="Linde D."/>
            <person name="Babiker R."/>
            <person name="Drula E."/>
            <person name="Ayuso-Fernandez I."/>
            <person name="Pacheco R."/>
            <person name="Padilla G."/>
            <person name="Ferreira P."/>
            <person name="Barriuso J."/>
            <person name="Kellner H."/>
            <person name="Castanera R."/>
            <person name="Alfaro M."/>
            <person name="Ramirez L."/>
            <person name="Pisabarro A.G."/>
            <person name="Kuo A."/>
            <person name="Tritt A."/>
            <person name="Lipzen A."/>
            <person name="He G."/>
            <person name="Yan M."/>
            <person name="Ng V."/>
            <person name="Cullen D."/>
            <person name="Martin F."/>
            <person name="Rosso M.-N."/>
            <person name="Henrissat B."/>
            <person name="Hibbett D."/>
            <person name="Martinez A.T."/>
            <person name="Grigoriev I.V."/>
        </authorList>
    </citation>
    <scope>NUCLEOTIDE SEQUENCE</scope>
    <source>
        <strain evidence="2">AH 40177</strain>
    </source>
</reference>
<feature type="compositionally biased region" description="Basic and acidic residues" evidence="1">
    <location>
        <begin position="124"/>
        <end position="141"/>
    </location>
</feature>
<sequence>MLSTWAHEIQGLFLKLQTSAKGHTKMVINTTGTTVHTGFTLFQLAGQLNLASLSLEYVTMEVTRREQQEILRRRERGTSSSTDQYIISNTFDLCKDHSSKHHRRRTDSLLEIEQQRHLSMPIGSDDHHHEDRSSSGRDDTIRTTSGVNIFSYAQGGVIRGGRMSAVGRDQTIGGFRHTSS</sequence>
<evidence type="ECO:0000313" key="2">
    <source>
        <dbReference type="EMBL" id="KAF9075462.1"/>
    </source>
</evidence>
<evidence type="ECO:0000256" key="1">
    <source>
        <dbReference type="SAM" id="MobiDB-lite"/>
    </source>
</evidence>
<keyword evidence="3" id="KW-1185">Reference proteome</keyword>
<organism evidence="2 3">
    <name type="scientific">Rhodocollybia butyracea</name>
    <dbReference type="NCBI Taxonomy" id="206335"/>
    <lineage>
        <taxon>Eukaryota</taxon>
        <taxon>Fungi</taxon>
        <taxon>Dikarya</taxon>
        <taxon>Basidiomycota</taxon>
        <taxon>Agaricomycotina</taxon>
        <taxon>Agaricomycetes</taxon>
        <taxon>Agaricomycetidae</taxon>
        <taxon>Agaricales</taxon>
        <taxon>Marasmiineae</taxon>
        <taxon>Omphalotaceae</taxon>
        <taxon>Rhodocollybia</taxon>
    </lineage>
</organism>
<proteinExistence type="predicted"/>
<protein>
    <submittedName>
        <fullName evidence="2">Uncharacterized protein</fullName>
    </submittedName>
</protein>
<evidence type="ECO:0000313" key="3">
    <source>
        <dbReference type="Proteomes" id="UP000772434"/>
    </source>
</evidence>
<gene>
    <name evidence="2" type="ORF">BDP27DRAFT_1034895</name>
</gene>
<dbReference type="AlphaFoldDB" id="A0A9P5Q7A4"/>